<proteinExistence type="predicted"/>
<dbReference type="KEGG" id="avp:AVENP_3144"/>
<keyword evidence="2" id="KW-0238">DNA-binding</keyword>
<dbReference type="PROSITE" id="PS00041">
    <property type="entry name" value="HTH_ARAC_FAMILY_1"/>
    <property type="match status" value="1"/>
</dbReference>
<evidence type="ECO:0000256" key="2">
    <source>
        <dbReference type="ARBA" id="ARBA00023125"/>
    </source>
</evidence>
<name>A0AAE7BE14_9BACT</name>
<organism evidence="5 6">
    <name type="scientific">Arcobacter venerupis</name>
    <dbReference type="NCBI Taxonomy" id="1054033"/>
    <lineage>
        <taxon>Bacteria</taxon>
        <taxon>Pseudomonadati</taxon>
        <taxon>Campylobacterota</taxon>
        <taxon>Epsilonproteobacteria</taxon>
        <taxon>Campylobacterales</taxon>
        <taxon>Arcobacteraceae</taxon>
        <taxon>Arcobacter</taxon>
    </lineage>
</organism>
<sequence length="314" mass="37105">MTKLSRSELFKTGKVLVKEERSKFFIKQIATINNQFIDLKIINAMVEDNIYLNIVDNNIKLSHIQKLRSKSKQLQIRIILQGKLEKLNHSTNEKKIYNKNEISLEYEEDIEESLLNKQGQHLKYICITLDEKYLSENGFFSNMFINNFSKKLYEPDLENRFHELFNREYTSGLDKIYLKNKTMETILYVLEKVEKLEKLNLIGLDDEDVKRIKKAKMIIDESFQENITIAFLSKKVALNQTKLKKGFKQLFNKTVHEYLKNIRLEKAVEYLKINKYSVKEVSLMVGYTNQGSFSYAFSNKYNCLPKDIQKKSDL</sequence>
<protein>
    <submittedName>
        <fullName evidence="5">Transcriptional regulator, AraC family</fullName>
    </submittedName>
</protein>
<dbReference type="PROSITE" id="PS01124">
    <property type="entry name" value="HTH_ARAC_FAMILY_2"/>
    <property type="match status" value="1"/>
</dbReference>
<dbReference type="Proteomes" id="UP000503482">
    <property type="component" value="Chromosome"/>
</dbReference>
<dbReference type="InterPro" id="IPR009057">
    <property type="entry name" value="Homeodomain-like_sf"/>
</dbReference>
<evidence type="ECO:0000313" key="6">
    <source>
        <dbReference type="Proteomes" id="UP000503482"/>
    </source>
</evidence>
<reference evidence="5 6" key="1">
    <citation type="submission" date="2020-05" db="EMBL/GenBank/DDBJ databases">
        <title>Complete genome sequencing of Campylobacter and Arcobacter type strains.</title>
        <authorList>
            <person name="Miller W.G."/>
            <person name="Yee E."/>
        </authorList>
    </citation>
    <scope>NUCLEOTIDE SEQUENCE [LARGE SCALE GENOMIC DNA]</scope>
    <source>
        <strain evidence="5 6">LMG 26156</strain>
    </source>
</reference>
<dbReference type="InterPro" id="IPR018062">
    <property type="entry name" value="HTH_AraC-typ_CS"/>
</dbReference>
<dbReference type="Pfam" id="PF12833">
    <property type="entry name" value="HTH_18"/>
    <property type="match status" value="1"/>
</dbReference>
<keyword evidence="3" id="KW-0804">Transcription</keyword>
<dbReference type="InterPro" id="IPR053142">
    <property type="entry name" value="PchR_regulatory_protein"/>
</dbReference>
<gene>
    <name evidence="5" type="ORF">AVENP_3144</name>
</gene>
<evidence type="ECO:0000259" key="4">
    <source>
        <dbReference type="PROSITE" id="PS01124"/>
    </source>
</evidence>
<keyword evidence="1" id="KW-0805">Transcription regulation</keyword>
<evidence type="ECO:0000313" key="5">
    <source>
        <dbReference type="EMBL" id="QKF68607.1"/>
    </source>
</evidence>
<dbReference type="SMART" id="SM00342">
    <property type="entry name" value="HTH_ARAC"/>
    <property type="match status" value="1"/>
</dbReference>
<evidence type="ECO:0000256" key="3">
    <source>
        <dbReference type="ARBA" id="ARBA00023163"/>
    </source>
</evidence>
<evidence type="ECO:0000256" key="1">
    <source>
        <dbReference type="ARBA" id="ARBA00023015"/>
    </source>
</evidence>
<dbReference type="RefSeq" id="WP_128359815.1">
    <property type="nucleotide sequence ID" value="NZ_CP053840.1"/>
</dbReference>
<dbReference type="PANTHER" id="PTHR47893">
    <property type="entry name" value="REGULATORY PROTEIN PCHR"/>
    <property type="match status" value="1"/>
</dbReference>
<dbReference type="AlphaFoldDB" id="A0AAE7BE14"/>
<dbReference type="GO" id="GO:0043565">
    <property type="term" value="F:sequence-specific DNA binding"/>
    <property type="evidence" value="ECO:0007669"/>
    <property type="project" value="InterPro"/>
</dbReference>
<dbReference type="EMBL" id="CP053840">
    <property type="protein sequence ID" value="QKF68607.1"/>
    <property type="molecule type" value="Genomic_DNA"/>
</dbReference>
<dbReference type="PANTHER" id="PTHR47893:SF1">
    <property type="entry name" value="REGULATORY PROTEIN PCHR"/>
    <property type="match status" value="1"/>
</dbReference>
<dbReference type="SUPFAM" id="SSF46689">
    <property type="entry name" value="Homeodomain-like"/>
    <property type="match status" value="2"/>
</dbReference>
<keyword evidence="6" id="KW-1185">Reference proteome</keyword>
<dbReference type="GO" id="GO:0003700">
    <property type="term" value="F:DNA-binding transcription factor activity"/>
    <property type="evidence" value="ECO:0007669"/>
    <property type="project" value="InterPro"/>
</dbReference>
<feature type="domain" description="HTH araC/xylS-type" evidence="4">
    <location>
        <begin position="213"/>
        <end position="311"/>
    </location>
</feature>
<dbReference type="InterPro" id="IPR018060">
    <property type="entry name" value="HTH_AraC"/>
</dbReference>
<dbReference type="Gene3D" id="1.10.10.60">
    <property type="entry name" value="Homeodomain-like"/>
    <property type="match status" value="2"/>
</dbReference>
<accession>A0AAE7BE14</accession>